<dbReference type="RefSeq" id="WP_174137242.1">
    <property type="nucleotide sequence ID" value="NZ_JABUFE010000004.1"/>
</dbReference>
<dbReference type="EMBL" id="JABUFE010000004">
    <property type="protein sequence ID" value="NSX54811.1"/>
    <property type="molecule type" value="Genomic_DNA"/>
</dbReference>
<proteinExistence type="predicted"/>
<sequence length="520" mass="59949">MRDHYRKKLNKLLSRAGNEEFIQLLWAVHILQSENPAPARKFILSETIPDGAISAKMPSEHSIHKWEIETLANELMTVPKAKPKKNGPIRTLRWDHFGAATDCVNWLRKLENVEYRVQKKREDIFIEMGRIAARQFDWQRGFVNIPQFYRNAFVYGQGPCAAQFEKAHGITLNRFSQIGFMLFVSLTNFPVVRNDRSWVKMGVERDEVERVLALIAMPFPKAAALARDRRRKMIHTADKPSILRQAPCLRFGEEGERIRAPLPELILERVTSGVFYDVVGGGGPIRDDYGRRFEDYCARYLTEVLPGFEWEREFSYRKKPNNLDTPDILCKQSEQISVAFECKATRMSQEAMFGVNPIEVRGYQDITKAVFQLWRFFSHCRRGYAGRTVDDDAVGVVLTLDNWLVLADTLRKQVLADAEKMALEKDPEISEADRKPIVFVAVPELERTLSTSTEATFLQALKSSNTKKYWGWRLDGVHDDLVAGTAHPSRDYPFANELGKLLPWWDELCEERGDRRDSET</sequence>
<reference evidence="1 2" key="1">
    <citation type="submission" date="2020-06" db="EMBL/GenBank/DDBJ databases">
        <title>Sulfitobacter algicola sp. nov., isolated from green algae.</title>
        <authorList>
            <person name="Wang C."/>
        </authorList>
    </citation>
    <scope>NUCLEOTIDE SEQUENCE [LARGE SCALE GENOMIC DNA]</scope>
    <source>
        <strain evidence="1 2">1151</strain>
    </source>
</reference>
<protein>
    <recommendedName>
        <fullName evidence="3">Restriction endonuclease</fullName>
    </recommendedName>
</protein>
<evidence type="ECO:0000313" key="1">
    <source>
        <dbReference type="EMBL" id="NSX54811.1"/>
    </source>
</evidence>
<name>A0ABX2IPJ1_9RHOB</name>
<evidence type="ECO:0000313" key="2">
    <source>
        <dbReference type="Proteomes" id="UP000777935"/>
    </source>
</evidence>
<evidence type="ECO:0008006" key="3">
    <source>
        <dbReference type="Google" id="ProtNLM"/>
    </source>
</evidence>
<gene>
    <name evidence="1" type="ORF">HRQ87_08365</name>
</gene>
<comment type="caution">
    <text evidence="1">The sequence shown here is derived from an EMBL/GenBank/DDBJ whole genome shotgun (WGS) entry which is preliminary data.</text>
</comment>
<keyword evidence="2" id="KW-1185">Reference proteome</keyword>
<accession>A0ABX2IPJ1</accession>
<dbReference type="Proteomes" id="UP000777935">
    <property type="component" value="Unassembled WGS sequence"/>
</dbReference>
<organism evidence="1 2">
    <name type="scientific">Parasulfitobacter algicola</name>
    <dbReference type="NCBI Taxonomy" id="2614809"/>
    <lineage>
        <taxon>Bacteria</taxon>
        <taxon>Pseudomonadati</taxon>
        <taxon>Pseudomonadota</taxon>
        <taxon>Alphaproteobacteria</taxon>
        <taxon>Rhodobacterales</taxon>
        <taxon>Roseobacteraceae</taxon>
        <taxon>Parasulfitobacter</taxon>
    </lineage>
</organism>